<gene>
    <name evidence="5" type="ORF">EV693_10629</name>
</gene>
<dbReference type="Proteomes" id="UP000295537">
    <property type="component" value="Unassembled WGS sequence"/>
</dbReference>
<dbReference type="Gene3D" id="1.25.40.10">
    <property type="entry name" value="Tetratricopeptide repeat domain"/>
    <property type="match status" value="1"/>
</dbReference>
<dbReference type="EMBL" id="SLXJ01000006">
    <property type="protein sequence ID" value="TCP17349.1"/>
    <property type="molecule type" value="Genomic_DNA"/>
</dbReference>
<dbReference type="Pfam" id="PF23914">
    <property type="entry name" value="TPR_CcmH_CycH"/>
    <property type="match status" value="1"/>
</dbReference>
<evidence type="ECO:0000313" key="5">
    <source>
        <dbReference type="EMBL" id="TCP17349.1"/>
    </source>
</evidence>
<keyword evidence="1" id="KW-0677">Repeat</keyword>
<dbReference type="OrthoDB" id="9776053at2"/>
<dbReference type="RefSeq" id="WP_132501279.1">
    <property type="nucleotide sequence ID" value="NZ_LVXA01000001.1"/>
</dbReference>
<accession>A0A4R2N8R1</accession>
<evidence type="ECO:0000259" key="4">
    <source>
        <dbReference type="Pfam" id="PF23914"/>
    </source>
</evidence>
<proteinExistence type="predicted"/>
<keyword evidence="3" id="KW-0812">Transmembrane</keyword>
<dbReference type="InterPro" id="IPR056413">
    <property type="entry name" value="TPR_CcmH_CycH"/>
</dbReference>
<dbReference type="PANTHER" id="PTHR47870:SF2">
    <property type="entry name" value="FORMATE-DEPENDENT NITRITE REDUCTASE COMPLEX SUBUNIT NRFF"/>
    <property type="match status" value="1"/>
</dbReference>
<dbReference type="SUPFAM" id="SSF48452">
    <property type="entry name" value="TPR-like"/>
    <property type="match status" value="1"/>
</dbReference>
<keyword evidence="6" id="KW-1185">Reference proteome</keyword>
<evidence type="ECO:0000313" key="6">
    <source>
        <dbReference type="Proteomes" id="UP000295537"/>
    </source>
</evidence>
<organism evidence="5 6">
    <name type="scientific">Nicoletella semolina</name>
    <dbReference type="NCBI Taxonomy" id="271160"/>
    <lineage>
        <taxon>Bacteria</taxon>
        <taxon>Pseudomonadati</taxon>
        <taxon>Pseudomonadota</taxon>
        <taxon>Gammaproteobacteria</taxon>
        <taxon>Pasteurellales</taxon>
        <taxon>Pasteurellaceae</taxon>
        <taxon>Nicoletella</taxon>
    </lineage>
</organism>
<feature type="transmembrane region" description="Helical" evidence="3">
    <location>
        <begin position="59"/>
        <end position="79"/>
    </location>
</feature>
<sequence>MKSERSVLNAKHYQQAVNSSHYFAQKQEQQEWLNEVHQRREFELRTLQLMQNIPSKRPLFRFVGLVLLLIFTLSSIYYWQTGRYQIVQNGQQAFVEFQQQKSQESSIQRNEHYIVNLQNQLRDSPNNGELWFELGQAYALNNDFEFAHIALNNARVILDNRPAVLGVIATNDYYWHKQRLTDQAKQWITQALATDPQESASLLLLASDAFLHNDYQQAITYWEKVLDSDNPAINRSEIIRSIEMAKQLHNAKKR</sequence>
<evidence type="ECO:0000256" key="1">
    <source>
        <dbReference type="ARBA" id="ARBA00022737"/>
    </source>
</evidence>
<comment type="caution">
    <text evidence="5">The sequence shown here is derived from an EMBL/GenBank/DDBJ whole genome shotgun (WGS) entry which is preliminary data.</text>
</comment>
<evidence type="ECO:0000256" key="2">
    <source>
        <dbReference type="ARBA" id="ARBA00022803"/>
    </source>
</evidence>
<feature type="domain" description="Cytochrome c-type biogenesis protein H TPR" evidence="4">
    <location>
        <begin position="98"/>
        <end position="227"/>
    </location>
</feature>
<evidence type="ECO:0000256" key="3">
    <source>
        <dbReference type="SAM" id="Phobius"/>
    </source>
</evidence>
<dbReference type="InterPro" id="IPR011990">
    <property type="entry name" value="TPR-like_helical_dom_sf"/>
</dbReference>
<keyword evidence="3" id="KW-1133">Transmembrane helix</keyword>
<keyword evidence="2" id="KW-0802">TPR repeat</keyword>
<name>A0A4R2N8R1_9PAST</name>
<keyword evidence="3" id="KW-0472">Membrane</keyword>
<dbReference type="InterPro" id="IPR051263">
    <property type="entry name" value="C-type_cytochrome_biogenesis"/>
</dbReference>
<protein>
    <submittedName>
        <fullName evidence="5">Formate-dependent nitrite reductase complex subunit NrfG</fullName>
    </submittedName>
</protein>
<dbReference type="AlphaFoldDB" id="A0A4R2N8R1"/>
<dbReference type="GO" id="GO:0005886">
    <property type="term" value="C:plasma membrane"/>
    <property type="evidence" value="ECO:0007669"/>
    <property type="project" value="TreeGrafter"/>
</dbReference>
<dbReference type="PANTHER" id="PTHR47870">
    <property type="entry name" value="CYTOCHROME C-TYPE BIOGENESIS PROTEIN CCMH"/>
    <property type="match status" value="1"/>
</dbReference>
<reference evidence="5 6" key="1">
    <citation type="submission" date="2019-03" db="EMBL/GenBank/DDBJ databases">
        <title>Genomic Encyclopedia of Type Strains, Phase IV (KMG-IV): sequencing the most valuable type-strain genomes for metagenomic binning, comparative biology and taxonomic classification.</title>
        <authorList>
            <person name="Goeker M."/>
        </authorList>
    </citation>
    <scope>NUCLEOTIDE SEQUENCE [LARGE SCALE GENOMIC DNA]</scope>
    <source>
        <strain evidence="5 6">DSM 16380</strain>
    </source>
</reference>